<evidence type="ECO:0000313" key="1">
    <source>
        <dbReference type="EMBL" id="MBM3275347.1"/>
    </source>
</evidence>
<comment type="caution">
    <text evidence="1">The sequence shown here is derived from an EMBL/GenBank/DDBJ whole genome shotgun (WGS) entry which is preliminary data.</text>
</comment>
<organism evidence="1 2">
    <name type="scientific">Candidatus Tanganyikabacteria bacterium</name>
    <dbReference type="NCBI Taxonomy" id="2961651"/>
    <lineage>
        <taxon>Bacteria</taxon>
        <taxon>Bacillati</taxon>
        <taxon>Candidatus Sericytochromatia</taxon>
        <taxon>Candidatus Tanganyikabacteria</taxon>
    </lineage>
</organism>
<sequence length="146" mass="13867">MAHAVGTARLATVKLPATKALIKPPVLIKPPKIKFPPPPPPLKAIAKPAIKHAVLSKLPILGHVIGKVAGVAAGTAGAAAGIAAGAVGVAAGAAGAAVGVAAGAIGAGSAILGPLAPLALIPGVGSAIKKGVEAVGNFFKKIFSGW</sequence>
<evidence type="ECO:0000313" key="2">
    <source>
        <dbReference type="Proteomes" id="UP000703893"/>
    </source>
</evidence>
<gene>
    <name evidence="1" type="ORF">FJZ00_09350</name>
</gene>
<dbReference type="EMBL" id="VGJX01000539">
    <property type="protein sequence ID" value="MBM3275347.1"/>
    <property type="molecule type" value="Genomic_DNA"/>
</dbReference>
<protein>
    <submittedName>
        <fullName evidence="1">Uncharacterized protein</fullName>
    </submittedName>
</protein>
<dbReference type="Proteomes" id="UP000703893">
    <property type="component" value="Unassembled WGS sequence"/>
</dbReference>
<reference evidence="1 2" key="1">
    <citation type="submission" date="2019-03" db="EMBL/GenBank/DDBJ databases">
        <title>Lake Tanganyika Metagenome-Assembled Genomes (MAGs).</title>
        <authorList>
            <person name="Tran P."/>
        </authorList>
    </citation>
    <scope>NUCLEOTIDE SEQUENCE [LARGE SCALE GENOMIC DNA]</scope>
    <source>
        <strain evidence="1">K_DeepCast_65m_m2_236</strain>
    </source>
</reference>
<accession>A0A937X5V6</accession>
<name>A0A937X5V6_9BACT</name>
<dbReference type="AlphaFoldDB" id="A0A937X5V6"/>
<proteinExistence type="predicted"/>